<dbReference type="InterPro" id="IPR001000">
    <property type="entry name" value="GH10_dom"/>
</dbReference>
<keyword evidence="5" id="KW-0624">Polysaccharide degradation</keyword>
<evidence type="ECO:0000313" key="8">
    <source>
        <dbReference type="EMBL" id="KAG5543709.1"/>
    </source>
</evidence>
<dbReference type="InterPro" id="IPR044846">
    <property type="entry name" value="GH10"/>
</dbReference>
<evidence type="ECO:0000256" key="4">
    <source>
        <dbReference type="ARBA" id="ARBA00023277"/>
    </source>
</evidence>
<gene>
    <name evidence="8" type="ORF">RHGRI_016464</name>
</gene>
<keyword evidence="4" id="KW-0119">Carbohydrate metabolism</keyword>
<dbReference type="PANTHER" id="PTHR31490:SF1">
    <property type="entry name" value="ENDO-1,4-BETA-XYLANASE 1"/>
    <property type="match status" value="1"/>
</dbReference>
<evidence type="ECO:0000256" key="2">
    <source>
        <dbReference type="ARBA" id="ARBA00022737"/>
    </source>
</evidence>
<dbReference type="InterPro" id="IPR003305">
    <property type="entry name" value="CenC_carb-bd"/>
</dbReference>
<dbReference type="SUPFAM" id="SSF49785">
    <property type="entry name" value="Galactose-binding domain-like"/>
    <property type="match status" value="2"/>
</dbReference>
<evidence type="ECO:0000256" key="3">
    <source>
        <dbReference type="ARBA" id="ARBA00022801"/>
    </source>
</evidence>
<feature type="domain" description="CBM-cenC" evidence="7">
    <location>
        <begin position="173"/>
        <end position="311"/>
    </location>
</feature>
<organism evidence="8 9">
    <name type="scientific">Rhododendron griersonianum</name>
    <dbReference type="NCBI Taxonomy" id="479676"/>
    <lineage>
        <taxon>Eukaryota</taxon>
        <taxon>Viridiplantae</taxon>
        <taxon>Streptophyta</taxon>
        <taxon>Embryophyta</taxon>
        <taxon>Tracheophyta</taxon>
        <taxon>Spermatophyta</taxon>
        <taxon>Magnoliopsida</taxon>
        <taxon>eudicotyledons</taxon>
        <taxon>Gunneridae</taxon>
        <taxon>Pentapetalae</taxon>
        <taxon>asterids</taxon>
        <taxon>Ericales</taxon>
        <taxon>Ericaceae</taxon>
        <taxon>Ericoideae</taxon>
        <taxon>Rhodoreae</taxon>
        <taxon>Rhododendron</taxon>
    </lineage>
</organism>
<evidence type="ECO:0000256" key="1">
    <source>
        <dbReference type="ARBA" id="ARBA00007495"/>
    </source>
</evidence>
<name>A0AAV6JU80_9ERIC</name>
<feature type="domain" description="CBM-cenC" evidence="7">
    <location>
        <begin position="12"/>
        <end position="144"/>
    </location>
</feature>
<evidence type="ECO:0000313" key="9">
    <source>
        <dbReference type="Proteomes" id="UP000823749"/>
    </source>
</evidence>
<dbReference type="GO" id="GO:0031176">
    <property type="term" value="F:endo-1,4-beta-xylanase activity"/>
    <property type="evidence" value="ECO:0007669"/>
    <property type="project" value="UniProtKB-ARBA"/>
</dbReference>
<dbReference type="InterPro" id="IPR017853">
    <property type="entry name" value="GH"/>
</dbReference>
<dbReference type="EMBL" id="JACTNZ010000006">
    <property type="protein sequence ID" value="KAG5543709.1"/>
    <property type="molecule type" value="Genomic_DNA"/>
</dbReference>
<evidence type="ECO:0000256" key="5">
    <source>
        <dbReference type="ARBA" id="ARBA00023326"/>
    </source>
</evidence>
<protein>
    <recommendedName>
        <fullName evidence="10">CBM-cenC domain-containing protein</fullName>
    </recommendedName>
</protein>
<dbReference type="Gene3D" id="3.20.20.80">
    <property type="entry name" value="Glycosidases"/>
    <property type="match status" value="2"/>
</dbReference>
<dbReference type="Pfam" id="PF02018">
    <property type="entry name" value="CBM_4_9"/>
    <property type="match status" value="2"/>
</dbReference>
<evidence type="ECO:0000259" key="6">
    <source>
        <dbReference type="Pfam" id="PF00331"/>
    </source>
</evidence>
<dbReference type="AlphaFoldDB" id="A0AAV6JU80"/>
<keyword evidence="2" id="KW-0677">Repeat</keyword>
<comment type="similarity">
    <text evidence="1">Belongs to the glycosyl hydrolase 10 (cellulase F) family.</text>
</comment>
<keyword evidence="9" id="KW-1185">Reference proteome</keyword>
<dbReference type="InterPro" id="IPR008979">
    <property type="entry name" value="Galactose-bd-like_sf"/>
</dbReference>
<dbReference type="Gene3D" id="2.60.120.260">
    <property type="entry name" value="Galactose-binding domain-like"/>
    <property type="match status" value="2"/>
</dbReference>
<dbReference type="SUPFAM" id="SSF51445">
    <property type="entry name" value="(Trans)glycosidases"/>
    <property type="match status" value="1"/>
</dbReference>
<evidence type="ECO:0000259" key="7">
    <source>
        <dbReference type="Pfam" id="PF02018"/>
    </source>
</evidence>
<dbReference type="PANTHER" id="PTHR31490">
    <property type="entry name" value="GLYCOSYL HYDROLASE"/>
    <property type="match status" value="1"/>
</dbReference>
<proteinExistence type="inferred from homology"/>
<accession>A0AAV6JU80</accession>
<dbReference type="GO" id="GO:0000272">
    <property type="term" value="P:polysaccharide catabolic process"/>
    <property type="evidence" value="ECO:0007669"/>
    <property type="project" value="UniProtKB-KW"/>
</dbReference>
<reference evidence="8 9" key="1">
    <citation type="submission" date="2020-08" db="EMBL/GenBank/DDBJ databases">
        <title>Plant Genome Project.</title>
        <authorList>
            <person name="Zhang R.-G."/>
        </authorList>
    </citation>
    <scope>NUCLEOTIDE SEQUENCE [LARGE SCALE GENOMIC DNA]</scope>
    <source>
        <strain evidence="8">WSP0</strain>
        <tissue evidence="8">Leaf</tissue>
    </source>
</reference>
<feature type="domain" description="GH10" evidence="6">
    <location>
        <begin position="366"/>
        <end position="424"/>
    </location>
</feature>
<sequence>MSSSSGSSSVASNIIVNHDFSSGLDSWEPNTCVASVVLDGQGGNYAVVTNRTKTWQGLEQDITGRVSAGATYTVSARVRVSGPVQESNDVETTLRLEFQDSPRDYKTIIKKTSVSRNRWQTLEGKVLLETLPDRKIVFYLEGPSPGVDLLIDYVLMASTSRTNERANPAHGLNIITNSSFDQDTNEWFPFSSCSLSVRKTSELPNHVPLARDSEGKISYILATNCKKKEGPAQLITDKVQLFWTYQVSAWVRIGSGVRGPQKVKVKLKVNDKEEVKVCEVEVNGDKWHEIVGSFRIETKPRKVMVYVHGPDKGVDLMLAGLRIFAVDRRARFEHLKKKTDKVRKRDIVLKFYGPGSSSLPAGTYDLLTRYKRKFEHYDVNNEMLHETYYRDRLGDEIRVTMYKTAKKLDPNVRLFVNDYHIEDGRDAHSTPENPVVGEIVCSALDKFVESKLGLPIWFTELDFSHLNERFRGDDLEVMLREAFAHPAVEGIMFWGNEEGKKKWNNAHWWNAKGDLNEAGRRLLALKEEWMSNEKGKTNNQGQFKFRGFPGDYKVYVQIGSKRISKEFEVPKGESPLVVRINL</sequence>
<keyword evidence="3" id="KW-0378">Hydrolase</keyword>
<dbReference type="Pfam" id="PF00331">
    <property type="entry name" value="Glyco_hydro_10"/>
    <property type="match status" value="1"/>
</dbReference>
<comment type="caution">
    <text evidence="8">The sequence shown here is derived from an EMBL/GenBank/DDBJ whole genome shotgun (WGS) entry which is preliminary data.</text>
</comment>
<dbReference type="Proteomes" id="UP000823749">
    <property type="component" value="Chromosome 6"/>
</dbReference>
<evidence type="ECO:0008006" key="10">
    <source>
        <dbReference type="Google" id="ProtNLM"/>
    </source>
</evidence>